<keyword evidence="7" id="KW-1185">Reference proteome</keyword>
<dbReference type="InterPro" id="IPR039420">
    <property type="entry name" value="WalR-like"/>
</dbReference>
<dbReference type="OrthoDB" id="3197131at2"/>
<dbReference type="Gene3D" id="6.10.250.690">
    <property type="match status" value="1"/>
</dbReference>
<feature type="modified residue" description="4-aspartylphosphate" evidence="2">
    <location>
        <position position="55"/>
    </location>
</feature>
<dbReference type="GO" id="GO:0000976">
    <property type="term" value="F:transcription cis-regulatory region binding"/>
    <property type="evidence" value="ECO:0007669"/>
    <property type="project" value="TreeGrafter"/>
</dbReference>
<comment type="caution">
    <text evidence="6">The sequence shown here is derived from an EMBL/GenBank/DDBJ whole genome shotgun (WGS) entry which is preliminary data.</text>
</comment>
<dbReference type="InterPro" id="IPR011006">
    <property type="entry name" value="CheY-like_superfamily"/>
</dbReference>
<dbReference type="PANTHER" id="PTHR48111:SF50">
    <property type="entry name" value="KDP OPERON TRANSCRIPTIONAL REGULATORY PROTEIN KDPE"/>
    <property type="match status" value="1"/>
</dbReference>
<dbReference type="InterPro" id="IPR001789">
    <property type="entry name" value="Sig_transdc_resp-reg_receiver"/>
</dbReference>
<dbReference type="InterPro" id="IPR001867">
    <property type="entry name" value="OmpR/PhoB-type_DNA-bd"/>
</dbReference>
<dbReference type="Proteomes" id="UP000032360">
    <property type="component" value="Unassembled WGS sequence"/>
</dbReference>
<dbReference type="PANTHER" id="PTHR48111">
    <property type="entry name" value="REGULATOR OF RPOS"/>
    <property type="match status" value="1"/>
</dbReference>
<dbReference type="EMBL" id="JXYS01000086">
    <property type="protein sequence ID" value="KJF16374.1"/>
    <property type="molecule type" value="Genomic_DNA"/>
</dbReference>
<dbReference type="SMART" id="SM00862">
    <property type="entry name" value="Trans_reg_C"/>
    <property type="match status" value="1"/>
</dbReference>
<protein>
    <submittedName>
        <fullName evidence="6">KDP operon transcriptional regulatory protein KdpE</fullName>
    </submittedName>
</protein>
<dbReference type="Pfam" id="PF00486">
    <property type="entry name" value="Trans_reg_C"/>
    <property type="match status" value="1"/>
</dbReference>
<dbReference type="SUPFAM" id="SSF52172">
    <property type="entry name" value="CheY-like"/>
    <property type="match status" value="1"/>
</dbReference>
<evidence type="ECO:0000259" key="5">
    <source>
        <dbReference type="PROSITE" id="PS51755"/>
    </source>
</evidence>
<dbReference type="GO" id="GO:0000156">
    <property type="term" value="F:phosphorelay response regulator activity"/>
    <property type="evidence" value="ECO:0007669"/>
    <property type="project" value="TreeGrafter"/>
</dbReference>
<evidence type="ECO:0000259" key="4">
    <source>
        <dbReference type="PROSITE" id="PS50110"/>
    </source>
</evidence>
<sequence length="237" mass="26053">MNSNPSILVIDDDPALRKVLEIGLSGRGYRVRLVGEGHLGVMSVIDSPPDAVILDLGLPDQDGVEVCSTIRSFSDVPIIVLSAVHDELKKVAALDNGADDYVTKPFGMAELAARLRVSLRHRQIRGNFDDAFSSIEIGNILIDFAASQVQVKGVEIDLTQKEFALLSALARNVGRIYTHRQLLNDVWGEGYFDEINYLRVYVNRLRQKLGQDGSLIRTRAGIGYQMVESDGDSNGIN</sequence>
<dbReference type="PROSITE" id="PS50110">
    <property type="entry name" value="RESPONSE_REGULATORY"/>
    <property type="match status" value="1"/>
</dbReference>
<dbReference type="RefSeq" id="WP_052606467.1">
    <property type="nucleotide sequence ID" value="NZ_JXYS01000086.1"/>
</dbReference>
<proteinExistence type="predicted"/>
<dbReference type="SMART" id="SM00448">
    <property type="entry name" value="REC"/>
    <property type="match status" value="1"/>
</dbReference>
<dbReference type="GO" id="GO:0006355">
    <property type="term" value="P:regulation of DNA-templated transcription"/>
    <property type="evidence" value="ECO:0007669"/>
    <property type="project" value="InterPro"/>
</dbReference>
<name>A0A0D8HET5_9ACTN</name>
<feature type="domain" description="Response regulatory" evidence="4">
    <location>
        <begin position="6"/>
        <end position="119"/>
    </location>
</feature>
<keyword evidence="2" id="KW-0597">Phosphoprotein</keyword>
<dbReference type="GO" id="GO:0005829">
    <property type="term" value="C:cytosol"/>
    <property type="evidence" value="ECO:0007669"/>
    <property type="project" value="TreeGrafter"/>
</dbReference>
<dbReference type="Gene3D" id="3.40.50.2300">
    <property type="match status" value="1"/>
</dbReference>
<dbReference type="PROSITE" id="PS51755">
    <property type="entry name" value="OMPR_PHOB"/>
    <property type="match status" value="1"/>
</dbReference>
<dbReference type="Pfam" id="PF00072">
    <property type="entry name" value="Response_reg"/>
    <property type="match status" value="1"/>
</dbReference>
<evidence type="ECO:0000313" key="6">
    <source>
        <dbReference type="EMBL" id="KJF16374.1"/>
    </source>
</evidence>
<dbReference type="Gene3D" id="1.10.10.10">
    <property type="entry name" value="Winged helix-like DNA-binding domain superfamily/Winged helix DNA-binding domain"/>
    <property type="match status" value="1"/>
</dbReference>
<dbReference type="STRING" id="1280514.AXFE_27780"/>
<keyword evidence="1 3" id="KW-0238">DNA-binding</keyword>
<evidence type="ECO:0000256" key="2">
    <source>
        <dbReference type="PROSITE-ProRule" id="PRU00169"/>
    </source>
</evidence>
<reference evidence="6 7" key="1">
    <citation type="submission" date="2015-01" db="EMBL/GenBank/DDBJ databases">
        <title>Draft genome of the acidophilic iron oxidizer Acidithrix ferrooxidans strain Py-F3.</title>
        <authorList>
            <person name="Poehlein A."/>
            <person name="Eisen S."/>
            <person name="Schloemann M."/>
            <person name="Johnson B.D."/>
            <person name="Daniel R."/>
            <person name="Muehling M."/>
        </authorList>
    </citation>
    <scope>NUCLEOTIDE SEQUENCE [LARGE SCALE GENOMIC DNA]</scope>
    <source>
        <strain evidence="6 7">Py-F3</strain>
    </source>
</reference>
<accession>A0A0D8HET5</accession>
<organism evidence="6 7">
    <name type="scientific">Acidithrix ferrooxidans</name>
    <dbReference type="NCBI Taxonomy" id="1280514"/>
    <lineage>
        <taxon>Bacteria</taxon>
        <taxon>Bacillati</taxon>
        <taxon>Actinomycetota</taxon>
        <taxon>Acidimicrobiia</taxon>
        <taxon>Acidimicrobiales</taxon>
        <taxon>Acidimicrobiaceae</taxon>
        <taxon>Acidithrix</taxon>
    </lineage>
</organism>
<evidence type="ECO:0000313" key="7">
    <source>
        <dbReference type="Proteomes" id="UP000032360"/>
    </source>
</evidence>
<dbReference type="AlphaFoldDB" id="A0A0D8HET5"/>
<dbReference type="GO" id="GO:0032993">
    <property type="term" value="C:protein-DNA complex"/>
    <property type="evidence" value="ECO:0007669"/>
    <property type="project" value="TreeGrafter"/>
</dbReference>
<evidence type="ECO:0000256" key="1">
    <source>
        <dbReference type="ARBA" id="ARBA00023125"/>
    </source>
</evidence>
<feature type="domain" description="OmpR/PhoB-type" evidence="5">
    <location>
        <begin position="132"/>
        <end position="228"/>
    </location>
</feature>
<gene>
    <name evidence="6" type="primary">kdpE</name>
    <name evidence="6" type="ORF">AXFE_27780</name>
</gene>
<feature type="DNA-binding region" description="OmpR/PhoB-type" evidence="3">
    <location>
        <begin position="132"/>
        <end position="228"/>
    </location>
</feature>
<dbReference type="InterPro" id="IPR036388">
    <property type="entry name" value="WH-like_DNA-bd_sf"/>
</dbReference>
<dbReference type="CDD" id="cd00383">
    <property type="entry name" value="trans_reg_C"/>
    <property type="match status" value="1"/>
</dbReference>
<evidence type="ECO:0000256" key="3">
    <source>
        <dbReference type="PROSITE-ProRule" id="PRU01091"/>
    </source>
</evidence>